<evidence type="ECO:0000259" key="4">
    <source>
        <dbReference type="Pfam" id="PF26140"/>
    </source>
</evidence>
<dbReference type="InterPro" id="IPR039844">
    <property type="entry name" value="URB1"/>
</dbReference>
<keyword evidence="6" id="KW-1185">Reference proteome</keyword>
<proteinExistence type="predicted"/>
<name>W5KYL7_ASTMX</name>
<evidence type="ECO:0000313" key="5">
    <source>
        <dbReference type="Ensembl" id="ENSAMXP00000012679.2"/>
    </source>
</evidence>
<dbReference type="PANTHER" id="PTHR13500:SF0">
    <property type="entry name" value="NUCLEOLAR PRE-RIBOSOMAL-ASSOCIATED PROTEIN 1"/>
    <property type="match status" value="1"/>
</dbReference>
<organism evidence="5 6">
    <name type="scientific">Astyanax mexicanus</name>
    <name type="common">Blind cave fish</name>
    <name type="synonym">Astyanax fasciatus mexicanus</name>
    <dbReference type="NCBI Taxonomy" id="7994"/>
    <lineage>
        <taxon>Eukaryota</taxon>
        <taxon>Metazoa</taxon>
        <taxon>Chordata</taxon>
        <taxon>Craniata</taxon>
        <taxon>Vertebrata</taxon>
        <taxon>Euteleostomi</taxon>
        <taxon>Actinopterygii</taxon>
        <taxon>Neopterygii</taxon>
        <taxon>Teleostei</taxon>
        <taxon>Ostariophysi</taxon>
        <taxon>Characiformes</taxon>
        <taxon>Characoidei</taxon>
        <taxon>Acestrorhamphidae</taxon>
        <taxon>Acestrorhamphinae</taxon>
        <taxon>Astyanax</taxon>
    </lineage>
</organism>
<reference evidence="6" key="1">
    <citation type="submission" date="2013-03" db="EMBL/GenBank/DDBJ databases">
        <authorList>
            <person name="Jeffery W."/>
            <person name="Warren W."/>
            <person name="Wilson R.K."/>
        </authorList>
    </citation>
    <scope>NUCLEOTIDE SEQUENCE</scope>
    <source>
        <strain evidence="6">female</strain>
    </source>
</reference>
<feature type="domain" description="URB1 N-terminal" evidence="2">
    <location>
        <begin position="75"/>
        <end position="384"/>
    </location>
</feature>
<dbReference type="InterPro" id="IPR021714">
    <property type="entry name" value="URB1_N"/>
</dbReference>
<accession>W5KYL7</accession>
<dbReference type="InParanoid" id="W5KYL7"/>
<evidence type="ECO:0000259" key="2">
    <source>
        <dbReference type="Pfam" id="PF11707"/>
    </source>
</evidence>
<dbReference type="Pfam" id="PF26140">
    <property type="entry name" value="HEAT_URB1"/>
    <property type="match status" value="1"/>
</dbReference>
<feature type="domain" description="URB1 central HEAT repeat" evidence="4">
    <location>
        <begin position="629"/>
        <end position="719"/>
    </location>
</feature>
<dbReference type="GO" id="GO:0000466">
    <property type="term" value="P:maturation of 5.8S rRNA from tricistronic rRNA transcript (SSU-rRNA, 5.8S rRNA, LSU-rRNA)"/>
    <property type="evidence" value="ECO:0007669"/>
    <property type="project" value="TreeGrafter"/>
</dbReference>
<dbReference type="Pfam" id="PF11707">
    <property type="entry name" value="Npa1"/>
    <property type="match status" value="1"/>
</dbReference>
<protein>
    <submittedName>
        <fullName evidence="5">URB1 ribosome biogenesis homolog</fullName>
    </submittedName>
</protein>
<dbReference type="Bgee" id="ENSAMXG00000012306">
    <property type="expression patterns" value="Expressed in testis and 14 other cell types or tissues"/>
</dbReference>
<dbReference type="PANTHER" id="PTHR13500">
    <property type="entry name" value="NUCLEOLAR PRERIBOSOMAL-ASSOCIATED PROTEIN 1"/>
    <property type="match status" value="1"/>
</dbReference>
<dbReference type="InterPro" id="IPR032436">
    <property type="entry name" value="URB1_C"/>
</dbReference>
<dbReference type="GeneTree" id="ENSGT00390000014210"/>
<dbReference type="Proteomes" id="UP000018467">
    <property type="component" value="Unassembled WGS sequence"/>
</dbReference>
<dbReference type="STRING" id="7994.ENSAMXP00000012679"/>
<dbReference type="GO" id="GO:0000463">
    <property type="term" value="P:maturation of LSU-rRNA from tricistronic rRNA transcript (SSU-rRNA, 5.8S rRNA, LSU-rRNA)"/>
    <property type="evidence" value="ECO:0007669"/>
    <property type="project" value="TreeGrafter"/>
</dbReference>
<dbReference type="HOGENOM" id="CLU_001185_0_0_1"/>
<evidence type="ECO:0000259" key="3">
    <source>
        <dbReference type="Pfam" id="PF16201"/>
    </source>
</evidence>
<dbReference type="Pfam" id="PF16201">
    <property type="entry name" value="NopRA1"/>
    <property type="match status" value="1"/>
</dbReference>
<dbReference type="InterPro" id="IPR059018">
    <property type="entry name" value="HEAT_URB1"/>
</dbReference>
<reference evidence="5" key="3">
    <citation type="submission" date="2025-08" db="UniProtKB">
        <authorList>
            <consortium name="Ensembl"/>
        </authorList>
    </citation>
    <scope>IDENTIFICATION</scope>
</reference>
<feature type="region of interest" description="Disordered" evidence="1">
    <location>
        <begin position="1"/>
        <end position="26"/>
    </location>
</feature>
<evidence type="ECO:0000256" key="1">
    <source>
        <dbReference type="SAM" id="MobiDB-lite"/>
    </source>
</evidence>
<dbReference type="Ensembl" id="ENSAMXT00000012679.2">
    <property type="protein sequence ID" value="ENSAMXP00000012679.2"/>
    <property type="gene ID" value="ENSAMXG00000012306.2"/>
</dbReference>
<feature type="domain" description="URB1 C-terminal" evidence="3">
    <location>
        <begin position="1631"/>
        <end position="1820"/>
    </location>
</feature>
<sequence length="2216" mass="247487">MASKRRSALPAEALRSAKSPKTGETEFNGTLFKSMLKDPGSAFRGLEIFVRTGKKLPCAGLYDVVEGYIKISAECCEIVELLEGESQSVTELMLIFRSLELILLRTASDLSHFSMVGTTVVKKILSTHAKLLQSSLCSVNHQFVRQCLSLLSAMVSQGANSAREVFSILVFSKSLNSLARQRDRTGRLDVRMAYVQFALSFLMCGDSSIVGKILDAKDFLCDILSTGLKEDRISIVSLILSTLQTKVVHNPAINKSQKLRFFSAATLAQIASLYKWNGIVDSSTVDSQGEGKLLVRELVHNFLLDLCCSHKHGIGFHDPSLGTATRAGNLVLLQFVVGLKQATEDELVCELLVSILKCSPDILPRYFKETNFSFTPRVAGAWLDSVALLKKIYEAQSEVSQALQLQEAVTVPRLLSMVLITSLPPVCTKSFFNQGFKLPSVEGQHATVSILAFILRRAEKNMEYSLKTPVLNCLDTSTPTTMEEFVQLYRESLSKILPDVTSIVSVWQSLSKTEKEESEVISGATGLKAGKEDKVEDYGNNGKQNPKLVLLKALLLQVLCLYQRVVPHLISQSKFDFSKLLKGIVSEKGLERNVPPVLQFEILKLALELPASKFSWFRLQEVNPEVARGEGSVFHLLLKMFISSSSIHLRTLTRMLVLKVLRDSGVFEHSSRELELWVDHLQSLEPPQQDRVIQFLDQALMRVMCNPYIYLDKVAAVAQEALGLQAELSGRDREPCDLPGSHITDTVIQDGGDGLEGSVLSDDVLQTFPFSALVPAVLETRNKLLQNSTEENSVCEYICAVLCDVLHCQRSPVSLCLTLQQYDKELLSAEISTLPHPSMSFCLYYSKWLPQQPQETWVSSVQPPPAPPSLNLAAWLKSCYTEGPQTFLQDSFRPAMEKSLSSLQLSQFTGAVNQVLLYINSFVDAFSSLPRSNSVQILGCVLEVLDALLLKLYSTAEAPPTQPEAQELEDIEMSSAEAEAVSSEQVLLAVFRSVFKHPVLEQWFLAVELDVVPPNSLESDRIGHLCAQLTEFVLNLLQSSAEKLRALQALELISPYLSASQQALLKELHHSSRCLKEDSRSVRAFLALCEYMDPAGVREVLSELLLLPRSCLHTGDEKLSVYGHAVLHILSKSSAQHGKSSSLCLSSAHLQSLAALHTSCHWVQLEDVLLQVLQRDRGSAKLVPTDVLIQCLQEQRNPELAALLVQNCSTHCLSFELWCLEQSNLSWITAPNSSFLCLLVSYTQQALTPDPCRPEHIQKMALKKITKALVDKLLSFALQMEASRSLDQCMEIFSSLIRLEAMTPTLPQLICDLPTLLKKPKGYERWQLTDSITEKLANTSEELQWRTCLITAAFQWLSATYKEQKETQVQKEKAILRRLRTLLISPENVRALDWNVFVKCGLKYRYQDREFLTVLEMLLEKMYGDVNASKELLAVETLHMMVTSHSLFLPTMLAFQNEENSSPECKEALVSLLLTLVKKCPQVCNSSQVPVLLGAYGATLDPADQKLLLLLREYETINSQAELQCLLWGPEAVEFHKARKQLGPSLWQQPSSEQVLAQLAPDRMLNTVTHFPLHRCLIPQEGEELICTQEREGTQHQLCLYDPCFLLPLFSFILRPESVVDCQKFVSCHALAVTVVALSSRDLKMRSAASHVLTSFYEHLEGARFRGKKQILYLMDTVRNGIQKQNFRLSLVHTTYIAKVAQQMLRPEEHMYLVINRFLLGTQYMDLGRIPNFFKLFYSFDFEHKLERQWMLSVLEESVMDKLSFDLCEKQNVYHALLGFCSSPLCEQSVQIQIVNILKKSAHIPKAAHSLTQAHGVLTWITQLIGNRCPDGRLVSAVIALLYSLWFFNLGQKDPAVQYRAADDSVKCFTFPVINDFLCALLSVIRHLRNGVEATAVQLFVQTLASVLKHHKKSLGAHTDAGWLTVPPHTLSCSSSLSVLHCWATLTHDQPLLSALQALAKTHNIKGLFESVKERVQGKASAKLSQSHLQDLDKAADGGLEACRPLLMSILTHWEPQTVLPSPSLCNGEVSDSSSLVGRTGYTLIKWTLKTLCEGSYEESSICAAVEWLHRVILSHKTIAQSLVSDEAVKVDLLRLYHQTCQCRVQSSLDTLQLLTTVMLHLLEVQGVPNVLQTSKMEGYLDTPNVEVSIREAVLKLLSLYIHELWNGGKVPQLLLTHVQLVTRDEKKSKKKPKAGASVLHLCKDVLSALNSLLST</sequence>
<reference evidence="5" key="4">
    <citation type="submission" date="2025-09" db="UniProtKB">
        <authorList>
            <consortium name="Ensembl"/>
        </authorList>
    </citation>
    <scope>IDENTIFICATION</scope>
</reference>
<reference evidence="6" key="2">
    <citation type="journal article" date="2014" name="Nat. Commun.">
        <title>The cavefish genome reveals candidate genes for eye loss.</title>
        <authorList>
            <person name="McGaugh S.E."/>
            <person name="Gross J.B."/>
            <person name="Aken B."/>
            <person name="Blin M."/>
            <person name="Borowsky R."/>
            <person name="Chalopin D."/>
            <person name="Hinaux H."/>
            <person name="Jeffery W.R."/>
            <person name="Keene A."/>
            <person name="Ma L."/>
            <person name="Minx P."/>
            <person name="Murphy D."/>
            <person name="O'Quin K.E."/>
            <person name="Retaux S."/>
            <person name="Rohner N."/>
            <person name="Searle S.M."/>
            <person name="Stahl B.A."/>
            <person name="Tabin C."/>
            <person name="Volff J.N."/>
            <person name="Yoshizawa M."/>
            <person name="Warren W.C."/>
        </authorList>
    </citation>
    <scope>NUCLEOTIDE SEQUENCE [LARGE SCALE GENOMIC DNA]</scope>
    <source>
        <strain evidence="6">female</strain>
    </source>
</reference>
<dbReference type="eggNOG" id="KOG1791">
    <property type="taxonomic scope" value="Eukaryota"/>
</dbReference>
<evidence type="ECO:0000313" key="6">
    <source>
        <dbReference type="Proteomes" id="UP000018467"/>
    </source>
</evidence>
<dbReference type="GO" id="GO:0005730">
    <property type="term" value="C:nucleolus"/>
    <property type="evidence" value="ECO:0007669"/>
    <property type="project" value="TreeGrafter"/>
</dbReference>